<accession>A0AAD1URY4</accession>
<evidence type="ECO:0000313" key="2">
    <source>
        <dbReference type="EMBL" id="CAI2370144.1"/>
    </source>
</evidence>
<feature type="transmembrane region" description="Helical" evidence="1">
    <location>
        <begin position="260"/>
        <end position="279"/>
    </location>
</feature>
<feature type="transmembrane region" description="Helical" evidence="1">
    <location>
        <begin position="188"/>
        <end position="216"/>
    </location>
</feature>
<proteinExistence type="predicted"/>
<sequence>MSFWEKIKVVIVIVYVQVTGILFYGLMIYGVHSFHSAQLAIKETHTNSCSIPGYFFYCDNTSLILMNQSELKYISYVDESFWRKYAYELFYMPVNFSFFIVIITFGMTNKGPFDTWIINFIGYFISISSLVVTSRDFCLIIFRMLENGFHTLVHTPLFICSSLLYEFTILGTFIFIDSSKILRCPQEECLACTVIIHSHIIQGLCILGSFFIVPYFEFLTNNIYIVLLQNSFWITLVIYSFCTKKRLQNTREGMKSWYEWVATLCISLYLSFTVNYFYIFDNNYHSLLIKVLLSLILIIVHLFFVSIYMVHQSYFLNPYMSNYESTQAHKICELKHIYGGYNINKVNNPICRYCMNSLSSPHLEYIDIDSQNQRTYKKLKSFPRTYIRTFCECNLHLECFLNCLKYDSRCLACDTYMNRFLQKGDNYYEILL</sequence>
<keyword evidence="1" id="KW-0472">Membrane</keyword>
<dbReference type="AlphaFoldDB" id="A0AAD1URY4"/>
<feature type="transmembrane region" description="Helical" evidence="1">
    <location>
        <begin position="154"/>
        <end position="176"/>
    </location>
</feature>
<feature type="transmembrane region" description="Helical" evidence="1">
    <location>
        <begin position="120"/>
        <end position="142"/>
    </location>
</feature>
<protein>
    <submittedName>
        <fullName evidence="2">Uncharacterized protein</fullName>
    </submittedName>
</protein>
<keyword evidence="1" id="KW-1133">Transmembrane helix</keyword>
<comment type="caution">
    <text evidence="2">The sequence shown here is derived from an EMBL/GenBank/DDBJ whole genome shotgun (WGS) entry which is preliminary data.</text>
</comment>
<dbReference type="EMBL" id="CAMPGE010011309">
    <property type="protein sequence ID" value="CAI2370144.1"/>
    <property type="molecule type" value="Genomic_DNA"/>
</dbReference>
<feature type="transmembrane region" description="Helical" evidence="1">
    <location>
        <begin position="222"/>
        <end position="239"/>
    </location>
</feature>
<gene>
    <name evidence="2" type="ORF">ECRASSUSDP1_LOCUS11452</name>
</gene>
<name>A0AAD1URY4_EUPCR</name>
<dbReference type="Proteomes" id="UP001295684">
    <property type="component" value="Unassembled WGS sequence"/>
</dbReference>
<keyword evidence="3" id="KW-1185">Reference proteome</keyword>
<organism evidence="2 3">
    <name type="scientific">Euplotes crassus</name>
    <dbReference type="NCBI Taxonomy" id="5936"/>
    <lineage>
        <taxon>Eukaryota</taxon>
        <taxon>Sar</taxon>
        <taxon>Alveolata</taxon>
        <taxon>Ciliophora</taxon>
        <taxon>Intramacronucleata</taxon>
        <taxon>Spirotrichea</taxon>
        <taxon>Hypotrichia</taxon>
        <taxon>Euplotida</taxon>
        <taxon>Euplotidae</taxon>
        <taxon>Moneuplotes</taxon>
    </lineage>
</organism>
<feature type="transmembrane region" description="Helical" evidence="1">
    <location>
        <begin position="291"/>
        <end position="310"/>
    </location>
</feature>
<evidence type="ECO:0000256" key="1">
    <source>
        <dbReference type="SAM" id="Phobius"/>
    </source>
</evidence>
<feature type="transmembrane region" description="Helical" evidence="1">
    <location>
        <begin position="89"/>
        <end position="108"/>
    </location>
</feature>
<reference evidence="2" key="1">
    <citation type="submission" date="2023-07" db="EMBL/GenBank/DDBJ databases">
        <authorList>
            <consortium name="AG Swart"/>
            <person name="Singh M."/>
            <person name="Singh A."/>
            <person name="Seah K."/>
            <person name="Emmerich C."/>
        </authorList>
    </citation>
    <scope>NUCLEOTIDE SEQUENCE</scope>
    <source>
        <strain evidence="2">DP1</strain>
    </source>
</reference>
<feature type="transmembrane region" description="Helical" evidence="1">
    <location>
        <begin position="7"/>
        <end position="29"/>
    </location>
</feature>
<evidence type="ECO:0000313" key="3">
    <source>
        <dbReference type="Proteomes" id="UP001295684"/>
    </source>
</evidence>
<keyword evidence="1" id="KW-0812">Transmembrane</keyword>